<dbReference type="GO" id="GO:0032991">
    <property type="term" value="C:protein-containing complex"/>
    <property type="evidence" value="ECO:0007669"/>
    <property type="project" value="UniProtKB-ARBA"/>
</dbReference>
<dbReference type="SUPFAM" id="SSF50249">
    <property type="entry name" value="Nucleic acid-binding proteins"/>
    <property type="match status" value="1"/>
</dbReference>
<evidence type="ECO:0000256" key="2">
    <source>
        <dbReference type="ARBA" id="ARBA00022884"/>
    </source>
</evidence>
<evidence type="ECO:0000256" key="3">
    <source>
        <dbReference type="PROSITE-ProRule" id="PRU00209"/>
    </source>
</evidence>
<dbReference type="PANTHER" id="PTHR11586:SF33">
    <property type="entry name" value="AMINOACYL TRNA SYNTHASE COMPLEX-INTERACTING MULTIFUNCTIONAL PROTEIN 1"/>
    <property type="match status" value="1"/>
</dbReference>
<dbReference type="EMBL" id="FO082871">
    <property type="protein sequence ID" value="SIO73404.1"/>
    <property type="molecule type" value="Genomic_DNA"/>
</dbReference>
<dbReference type="GeneID" id="24423611"/>
<reference evidence="5 6" key="2">
    <citation type="journal article" date="2013" name="PLoS ONE">
        <title>Whole genome mapping and re-organization of the nuclear and mitochondrial genomes of Babesia microti isolates.</title>
        <authorList>
            <person name="Cornillot E."/>
            <person name="Dassouli A."/>
            <person name="Garg A."/>
            <person name="Pachikara N."/>
            <person name="Randazzo S."/>
            <person name="Depoix D."/>
            <person name="Carcy B."/>
            <person name="Delbecq S."/>
            <person name="Frutos R."/>
            <person name="Silva J.C."/>
            <person name="Sutton R."/>
            <person name="Krause P.J."/>
            <person name="Mamoun C.B."/>
        </authorList>
    </citation>
    <scope>NUCLEOTIDE SEQUENCE [LARGE SCALE GENOMIC DNA]</scope>
    <source>
        <strain evidence="5 6">RI</strain>
    </source>
</reference>
<dbReference type="CDD" id="cd10289">
    <property type="entry name" value="GST_C_AaRS_like"/>
    <property type="match status" value="1"/>
</dbReference>
<dbReference type="InterPro" id="IPR012340">
    <property type="entry name" value="NA-bd_OB-fold"/>
</dbReference>
<dbReference type="Gene3D" id="1.20.1050.130">
    <property type="match status" value="1"/>
</dbReference>
<dbReference type="PANTHER" id="PTHR11586">
    <property type="entry name" value="TRNA-AMINOACYLATION COFACTOR ARC1 FAMILY MEMBER"/>
    <property type="match status" value="1"/>
</dbReference>
<dbReference type="SUPFAM" id="SSF47616">
    <property type="entry name" value="GST C-terminal domain-like"/>
    <property type="match status" value="1"/>
</dbReference>
<evidence type="ECO:0000259" key="4">
    <source>
        <dbReference type="PROSITE" id="PS50886"/>
    </source>
</evidence>
<keyword evidence="5" id="KW-0436">Ligase</keyword>
<gene>
    <name evidence="5" type="ORF">BMR1_01G02705</name>
</gene>
<feature type="domain" description="TRNA-binding" evidence="4">
    <location>
        <begin position="223"/>
        <end position="324"/>
    </location>
</feature>
<dbReference type="PROSITE" id="PS50886">
    <property type="entry name" value="TRBD"/>
    <property type="match status" value="1"/>
</dbReference>
<dbReference type="InterPro" id="IPR051270">
    <property type="entry name" value="Tyrosine-tRNA_ligase_regulator"/>
</dbReference>
<dbReference type="OrthoDB" id="19141at2759"/>
<reference evidence="5 6" key="3">
    <citation type="journal article" date="2016" name="Sci. Rep.">
        <title>Genome-wide diversity and gene expression profiling of Babesia microti isolates identify polymorphic genes that mediate host-pathogen interactions.</title>
        <authorList>
            <person name="Silva J.C."/>
            <person name="Cornillot E."/>
            <person name="McCracken C."/>
            <person name="Usmani-Brown S."/>
            <person name="Dwivedi A."/>
            <person name="Ifeonu O.O."/>
            <person name="Crabtree J."/>
            <person name="Gotia H.T."/>
            <person name="Virji A.Z."/>
            <person name="Reynes C."/>
            <person name="Colinge J."/>
            <person name="Kumar V."/>
            <person name="Lawres L."/>
            <person name="Pazzi J.E."/>
            <person name="Pablo J.V."/>
            <person name="Hung C."/>
            <person name="Brancato J."/>
            <person name="Kumari P."/>
            <person name="Orvis J."/>
            <person name="Tretina K."/>
            <person name="Chibucos M."/>
            <person name="Ott S."/>
            <person name="Sadzewicz L."/>
            <person name="Sengamalay N."/>
            <person name="Shetty A.C."/>
            <person name="Su Q."/>
            <person name="Tallon L."/>
            <person name="Fraser C.M."/>
            <person name="Frutos R."/>
            <person name="Molina D.M."/>
            <person name="Krause P.J."/>
            <person name="Ben Mamoun C."/>
        </authorList>
    </citation>
    <scope>NUCLEOTIDE SEQUENCE [LARGE SCALE GENOMIC DNA]</scope>
    <source>
        <strain evidence="5 6">RI</strain>
    </source>
</reference>
<dbReference type="Proteomes" id="UP000002899">
    <property type="component" value="Chromosome I"/>
</dbReference>
<protein>
    <submittedName>
        <fullName evidence="5">Glutamyl-Q tRNA(Asp) synthetase</fullName>
        <ecNumber evidence="5">6.1.1.10</ecNumber>
    </submittedName>
</protein>
<reference evidence="5 6" key="1">
    <citation type="journal article" date="2012" name="Nucleic Acids Res.">
        <title>Sequencing of the smallest Apicomplexan genome from the human pathogen Babesia microti.</title>
        <authorList>
            <person name="Cornillot E."/>
            <person name="Hadj-Kaddour K."/>
            <person name="Dassouli A."/>
            <person name="Noel B."/>
            <person name="Ranwez V."/>
            <person name="Vacherie B."/>
            <person name="Augagneur Y."/>
            <person name="Bres V."/>
            <person name="Duclos A."/>
            <person name="Randazzo S."/>
            <person name="Carcy B."/>
            <person name="Debierre-Grockiego F."/>
            <person name="Delbecq S."/>
            <person name="Moubri-Menage K."/>
            <person name="Shams-Eldin H."/>
            <person name="Usmani-Brown S."/>
            <person name="Bringaud F."/>
            <person name="Wincker P."/>
            <person name="Vivares C.P."/>
            <person name="Schwarz R.T."/>
            <person name="Schetters T.P."/>
            <person name="Krause P.J."/>
            <person name="Gorenflot A."/>
            <person name="Berry V."/>
            <person name="Barbe V."/>
            <person name="Ben Mamoun C."/>
        </authorList>
    </citation>
    <scope>NUCLEOTIDE SEQUENCE [LARGE SCALE GENOMIC DNA]</scope>
    <source>
        <strain evidence="5 6">RI</strain>
    </source>
</reference>
<keyword evidence="6" id="KW-1185">Reference proteome</keyword>
<dbReference type="GO" id="GO:0000049">
    <property type="term" value="F:tRNA binding"/>
    <property type="evidence" value="ECO:0007669"/>
    <property type="project" value="UniProtKB-UniRule"/>
</dbReference>
<dbReference type="InterPro" id="IPR002547">
    <property type="entry name" value="tRNA-bd_dom"/>
</dbReference>
<dbReference type="InterPro" id="IPR053836">
    <property type="entry name" value="Arc1-like_N"/>
</dbReference>
<dbReference type="Pfam" id="PF21972">
    <property type="entry name" value="Arc1p_N_like"/>
    <property type="match status" value="1"/>
</dbReference>
<evidence type="ECO:0000313" key="5">
    <source>
        <dbReference type="EMBL" id="SIO73404.1"/>
    </source>
</evidence>
<dbReference type="RefSeq" id="XP_021337505.1">
    <property type="nucleotide sequence ID" value="XM_021482916.1"/>
</dbReference>
<accession>A0A1N6LX06</accession>
<dbReference type="Gene3D" id="2.40.50.140">
    <property type="entry name" value="Nucleic acid-binding proteins"/>
    <property type="match status" value="1"/>
</dbReference>
<dbReference type="EC" id="6.1.1.10" evidence="5"/>
<evidence type="ECO:0000313" key="6">
    <source>
        <dbReference type="Proteomes" id="UP000002899"/>
    </source>
</evidence>
<keyword evidence="1 3" id="KW-0820">tRNA-binding</keyword>
<dbReference type="KEGG" id="bmic:BMR1_01G02705"/>
<keyword evidence="2 3" id="KW-0694">RNA-binding</keyword>
<name>A0A1N6LX06_BABMR</name>
<sequence>MIPLEVHKASNYANIVKLLLSYSNIKDDLIKLTLSDNPQLTLTLPNGTQYTELPTIMIYIMGQNDTGKILYPDDNLLKAKIDQWISLANKKDYSICDSESIREIDSSLVHTTFLVCNNITLADIVIYSSLLHWAKKSTTKEKELMCNLSRWYNHIQHLPGISIGNYIDIPTGTTVSSLSSMLNNVNVCGDNKKSNKSAQKAEGKYNKKIQNSNFSNDARPVDDITRLAVRVGLVKEISKHPDADKIYCLKIDIAESKLRDICSGLVEHLKPEEIINKKVCVLSNLKPRKIRGVDSNGMVLCVSYNDKVELLEPPSDSMVGELITWGDLKGEPDVVLSGKSGKNPFEAVQKDLVCKNKIGYYKDLPFSTLSGVCSCNTLIKGTIS</sequence>
<dbReference type="InterPro" id="IPR036282">
    <property type="entry name" value="Glutathione-S-Trfase_C_sf"/>
</dbReference>
<dbReference type="CDD" id="cd02799">
    <property type="entry name" value="tRNA_bind_EMAP-II_like"/>
    <property type="match status" value="1"/>
</dbReference>
<dbReference type="GO" id="GO:0004825">
    <property type="term" value="F:methionine-tRNA ligase activity"/>
    <property type="evidence" value="ECO:0007669"/>
    <property type="project" value="UniProtKB-EC"/>
</dbReference>
<evidence type="ECO:0000256" key="1">
    <source>
        <dbReference type="ARBA" id="ARBA00022555"/>
    </source>
</evidence>
<dbReference type="AlphaFoldDB" id="A0A1N6LX06"/>
<proteinExistence type="predicted"/>
<dbReference type="VEuPathDB" id="PiroplasmaDB:BMR1_01G02705"/>
<dbReference type="Pfam" id="PF01588">
    <property type="entry name" value="tRNA_bind"/>
    <property type="match status" value="1"/>
</dbReference>
<organism evidence="5 6">
    <name type="scientific">Babesia microti (strain RI)</name>
    <dbReference type="NCBI Taxonomy" id="1133968"/>
    <lineage>
        <taxon>Eukaryota</taxon>
        <taxon>Sar</taxon>
        <taxon>Alveolata</taxon>
        <taxon>Apicomplexa</taxon>
        <taxon>Aconoidasida</taxon>
        <taxon>Piroplasmida</taxon>
        <taxon>Babesiidae</taxon>
        <taxon>Babesia</taxon>
    </lineage>
</organism>